<evidence type="ECO:0000259" key="2">
    <source>
        <dbReference type="Pfam" id="PF00892"/>
    </source>
</evidence>
<sequence length="291" mass="31486">MTHTIQTPLPLLKLLLGSVCISFSPIFIKIAAVPPDSAGFYRMTFASISLTILMFFLGENLKMALRPRLLLALGGVFLAIDFMAWHRSIALVGPGLSTLLGNFQVFFTALFSWLFLKQKISKMFILAIIMALCGLLFITGVDWNNLAEGYKLGIFLGLVTAIFYSFYILLVKASMDDCSVNSVPAMLMVAIPGALVLGVVTPLNGATFVIPSGSSLFALIGVGVISTTIGWSLISSAIQRIPATVAGLILLLQPTLALIWDTLLFDRPTQGIEVFGILLILSAIYIGSYRR</sequence>
<dbReference type="SUPFAM" id="SSF103481">
    <property type="entry name" value="Multidrug resistance efflux transporter EmrE"/>
    <property type="match status" value="2"/>
</dbReference>
<protein>
    <submittedName>
        <fullName evidence="3">EamA domain-containing membrane protein RarD</fullName>
    </submittedName>
</protein>
<feature type="transmembrane region" description="Helical" evidence="1">
    <location>
        <begin position="152"/>
        <end position="171"/>
    </location>
</feature>
<gene>
    <name evidence="3" type="ORF">SAMN05660420_02501</name>
</gene>
<accession>A0A1H4C9Z7</accession>
<feature type="transmembrane region" description="Helical" evidence="1">
    <location>
        <begin position="272"/>
        <end position="289"/>
    </location>
</feature>
<evidence type="ECO:0000313" key="4">
    <source>
        <dbReference type="Proteomes" id="UP000199409"/>
    </source>
</evidence>
<dbReference type="STRING" id="37625.SAMN05660420_02501"/>
<evidence type="ECO:0000256" key="1">
    <source>
        <dbReference type="SAM" id="Phobius"/>
    </source>
</evidence>
<dbReference type="PANTHER" id="PTHR22911">
    <property type="entry name" value="ACYL-MALONYL CONDENSING ENZYME-RELATED"/>
    <property type="match status" value="1"/>
</dbReference>
<proteinExistence type="predicted"/>
<keyword evidence="1" id="KW-0472">Membrane</keyword>
<feature type="transmembrane region" description="Helical" evidence="1">
    <location>
        <begin position="215"/>
        <end position="234"/>
    </location>
</feature>
<feature type="transmembrane region" description="Helical" evidence="1">
    <location>
        <begin position="98"/>
        <end position="116"/>
    </location>
</feature>
<dbReference type="EMBL" id="FNQN01000007">
    <property type="protein sequence ID" value="SEA56922.1"/>
    <property type="molecule type" value="Genomic_DNA"/>
</dbReference>
<feature type="transmembrane region" description="Helical" evidence="1">
    <location>
        <begin position="69"/>
        <end position="86"/>
    </location>
</feature>
<reference evidence="3 4" key="1">
    <citation type="submission" date="2016-10" db="EMBL/GenBank/DDBJ databases">
        <authorList>
            <person name="de Groot N.N."/>
        </authorList>
    </citation>
    <scope>NUCLEOTIDE SEQUENCE [LARGE SCALE GENOMIC DNA]</scope>
    <source>
        <strain evidence="3 4">DSM 7343</strain>
    </source>
</reference>
<dbReference type="PANTHER" id="PTHR22911:SF76">
    <property type="entry name" value="EAMA DOMAIN-CONTAINING PROTEIN"/>
    <property type="match status" value="1"/>
</dbReference>
<feature type="domain" description="EamA" evidence="2">
    <location>
        <begin position="12"/>
        <end position="139"/>
    </location>
</feature>
<dbReference type="InterPro" id="IPR000620">
    <property type="entry name" value="EamA_dom"/>
</dbReference>
<keyword evidence="4" id="KW-1185">Reference proteome</keyword>
<dbReference type="RefSeq" id="WP_092349041.1">
    <property type="nucleotide sequence ID" value="NZ_FNQN01000007.1"/>
</dbReference>
<keyword evidence="1" id="KW-0812">Transmembrane</keyword>
<name>A0A1H4C9Z7_9BACT</name>
<feature type="domain" description="EamA" evidence="2">
    <location>
        <begin position="152"/>
        <end position="286"/>
    </location>
</feature>
<dbReference type="OrthoDB" id="5315632at2"/>
<dbReference type="Pfam" id="PF00892">
    <property type="entry name" value="EamA"/>
    <property type="match status" value="2"/>
</dbReference>
<feature type="transmembrane region" description="Helical" evidence="1">
    <location>
        <begin position="12"/>
        <end position="33"/>
    </location>
</feature>
<dbReference type="InterPro" id="IPR037185">
    <property type="entry name" value="EmrE-like"/>
</dbReference>
<dbReference type="GO" id="GO:0016020">
    <property type="term" value="C:membrane"/>
    <property type="evidence" value="ECO:0007669"/>
    <property type="project" value="InterPro"/>
</dbReference>
<dbReference type="AlphaFoldDB" id="A0A1H4C9Z7"/>
<feature type="transmembrane region" description="Helical" evidence="1">
    <location>
        <begin position="123"/>
        <end position="140"/>
    </location>
</feature>
<feature type="transmembrane region" description="Helical" evidence="1">
    <location>
        <begin position="241"/>
        <end position="260"/>
    </location>
</feature>
<keyword evidence="1" id="KW-1133">Transmembrane helix</keyword>
<evidence type="ECO:0000313" key="3">
    <source>
        <dbReference type="EMBL" id="SEA56922.1"/>
    </source>
</evidence>
<feature type="transmembrane region" description="Helical" evidence="1">
    <location>
        <begin position="183"/>
        <end position="203"/>
    </location>
</feature>
<organism evidence="3 4">
    <name type="scientific">Desulfuromusa kysingii</name>
    <dbReference type="NCBI Taxonomy" id="37625"/>
    <lineage>
        <taxon>Bacteria</taxon>
        <taxon>Pseudomonadati</taxon>
        <taxon>Thermodesulfobacteriota</taxon>
        <taxon>Desulfuromonadia</taxon>
        <taxon>Desulfuromonadales</taxon>
        <taxon>Geopsychrobacteraceae</taxon>
        <taxon>Desulfuromusa</taxon>
    </lineage>
</organism>
<feature type="transmembrane region" description="Helical" evidence="1">
    <location>
        <begin position="39"/>
        <end position="57"/>
    </location>
</feature>
<dbReference type="Proteomes" id="UP000199409">
    <property type="component" value="Unassembled WGS sequence"/>
</dbReference>